<dbReference type="SUPFAM" id="SSF53098">
    <property type="entry name" value="Ribonuclease H-like"/>
    <property type="match status" value="1"/>
</dbReference>
<dbReference type="Gene3D" id="3.30.420.10">
    <property type="entry name" value="Ribonuclease H-like superfamily/Ribonuclease H"/>
    <property type="match status" value="1"/>
</dbReference>
<dbReference type="InterPro" id="IPR036397">
    <property type="entry name" value="RNaseH_sf"/>
</dbReference>
<evidence type="ECO:0000313" key="3">
    <source>
        <dbReference type="Proteomes" id="UP000499080"/>
    </source>
</evidence>
<gene>
    <name evidence="2" type="ORF">AVEN_268748_1</name>
</gene>
<name>A0A4Y2H388_ARAVE</name>
<dbReference type="GO" id="GO:0004523">
    <property type="term" value="F:RNA-DNA hybrid ribonuclease activity"/>
    <property type="evidence" value="ECO:0007669"/>
    <property type="project" value="InterPro"/>
</dbReference>
<dbReference type="Proteomes" id="UP000499080">
    <property type="component" value="Unassembled WGS sequence"/>
</dbReference>
<dbReference type="PROSITE" id="PS50879">
    <property type="entry name" value="RNASE_H_1"/>
    <property type="match status" value="1"/>
</dbReference>
<reference evidence="2 3" key="1">
    <citation type="journal article" date="2019" name="Sci. Rep.">
        <title>Orb-weaving spider Araneus ventricosus genome elucidates the spidroin gene catalogue.</title>
        <authorList>
            <person name="Kono N."/>
            <person name="Nakamura H."/>
            <person name="Ohtoshi R."/>
            <person name="Moran D.A.P."/>
            <person name="Shinohara A."/>
            <person name="Yoshida Y."/>
            <person name="Fujiwara M."/>
            <person name="Mori M."/>
            <person name="Tomita M."/>
            <person name="Arakawa K."/>
        </authorList>
    </citation>
    <scope>NUCLEOTIDE SEQUENCE [LARGE SCALE GENOMIC DNA]</scope>
</reference>
<keyword evidence="3" id="KW-1185">Reference proteome</keyword>
<dbReference type="InterPro" id="IPR012337">
    <property type="entry name" value="RNaseH-like_sf"/>
</dbReference>
<comment type="caution">
    <text evidence="2">The sequence shown here is derived from an EMBL/GenBank/DDBJ whole genome shotgun (WGS) entry which is preliminary data.</text>
</comment>
<dbReference type="OrthoDB" id="6497161at2759"/>
<accession>A0A4Y2H388</accession>
<evidence type="ECO:0000313" key="2">
    <source>
        <dbReference type="EMBL" id="GBM59571.1"/>
    </source>
</evidence>
<dbReference type="AlphaFoldDB" id="A0A4Y2H388"/>
<evidence type="ECO:0000259" key="1">
    <source>
        <dbReference type="PROSITE" id="PS50879"/>
    </source>
</evidence>
<dbReference type="InterPro" id="IPR002156">
    <property type="entry name" value="RNaseH_domain"/>
</dbReference>
<feature type="domain" description="RNase H type-1" evidence="1">
    <location>
        <begin position="1"/>
        <end position="60"/>
    </location>
</feature>
<sequence>MDSIYRFQELYRSHPLVLKSLSLYINLLEQGFNILFCWIPGHDGIVGNEKADIAAKSANAIMCPFVSVEDISEVLKSKFHTSWQNLWNAQTNNKLRSILNSVKGFKHCNFNRKTSVRLITGHTYFIHRHLLYSEPVPVCSTCNVDIFVRHILTECAKYNNLRLRWFSKVDLNLSDLLGDPPHPFSFEFIAGIGFINVI</sequence>
<proteinExistence type="predicted"/>
<protein>
    <recommendedName>
        <fullName evidence="1">RNase H type-1 domain-containing protein</fullName>
    </recommendedName>
</protein>
<dbReference type="GO" id="GO:0003676">
    <property type="term" value="F:nucleic acid binding"/>
    <property type="evidence" value="ECO:0007669"/>
    <property type="project" value="InterPro"/>
</dbReference>
<organism evidence="2 3">
    <name type="scientific">Araneus ventricosus</name>
    <name type="common">Orbweaver spider</name>
    <name type="synonym">Epeira ventricosa</name>
    <dbReference type="NCBI Taxonomy" id="182803"/>
    <lineage>
        <taxon>Eukaryota</taxon>
        <taxon>Metazoa</taxon>
        <taxon>Ecdysozoa</taxon>
        <taxon>Arthropoda</taxon>
        <taxon>Chelicerata</taxon>
        <taxon>Arachnida</taxon>
        <taxon>Araneae</taxon>
        <taxon>Araneomorphae</taxon>
        <taxon>Entelegynae</taxon>
        <taxon>Araneoidea</taxon>
        <taxon>Araneidae</taxon>
        <taxon>Araneus</taxon>
    </lineage>
</organism>
<dbReference type="EMBL" id="BGPR01001688">
    <property type="protein sequence ID" value="GBM59571.1"/>
    <property type="molecule type" value="Genomic_DNA"/>
</dbReference>